<evidence type="ECO:0000256" key="1">
    <source>
        <dbReference type="SAM" id="MobiDB-lite"/>
    </source>
</evidence>
<organism evidence="2 3">
    <name type="scientific">Oidiodendron maius (strain Zn)</name>
    <dbReference type="NCBI Taxonomy" id="913774"/>
    <lineage>
        <taxon>Eukaryota</taxon>
        <taxon>Fungi</taxon>
        <taxon>Dikarya</taxon>
        <taxon>Ascomycota</taxon>
        <taxon>Pezizomycotina</taxon>
        <taxon>Leotiomycetes</taxon>
        <taxon>Leotiomycetes incertae sedis</taxon>
        <taxon>Myxotrichaceae</taxon>
        <taxon>Oidiodendron</taxon>
    </lineage>
</organism>
<dbReference type="HOGENOM" id="CLU_2904767_0_0_1"/>
<dbReference type="Proteomes" id="UP000054321">
    <property type="component" value="Unassembled WGS sequence"/>
</dbReference>
<evidence type="ECO:0000313" key="3">
    <source>
        <dbReference type="Proteomes" id="UP000054321"/>
    </source>
</evidence>
<gene>
    <name evidence="2" type="ORF">OIDMADRAFT_20361</name>
</gene>
<feature type="compositionally biased region" description="Low complexity" evidence="1">
    <location>
        <begin position="28"/>
        <end position="38"/>
    </location>
</feature>
<evidence type="ECO:0000313" key="2">
    <source>
        <dbReference type="EMBL" id="KIM98056.1"/>
    </source>
</evidence>
<keyword evidence="3" id="KW-1185">Reference proteome</keyword>
<feature type="region of interest" description="Disordered" evidence="1">
    <location>
        <begin position="1"/>
        <end position="62"/>
    </location>
</feature>
<reference evidence="3" key="2">
    <citation type="submission" date="2015-01" db="EMBL/GenBank/DDBJ databases">
        <title>Evolutionary Origins and Diversification of the Mycorrhizal Mutualists.</title>
        <authorList>
            <consortium name="DOE Joint Genome Institute"/>
            <consortium name="Mycorrhizal Genomics Consortium"/>
            <person name="Kohler A."/>
            <person name="Kuo A."/>
            <person name="Nagy L.G."/>
            <person name="Floudas D."/>
            <person name="Copeland A."/>
            <person name="Barry K.W."/>
            <person name="Cichocki N."/>
            <person name="Veneault-Fourrey C."/>
            <person name="LaButti K."/>
            <person name="Lindquist E.A."/>
            <person name="Lipzen A."/>
            <person name="Lundell T."/>
            <person name="Morin E."/>
            <person name="Murat C."/>
            <person name="Riley R."/>
            <person name="Ohm R."/>
            <person name="Sun H."/>
            <person name="Tunlid A."/>
            <person name="Henrissat B."/>
            <person name="Grigoriev I.V."/>
            <person name="Hibbett D.S."/>
            <person name="Martin F."/>
        </authorList>
    </citation>
    <scope>NUCLEOTIDE SEQUENCE [LARGE SCALE GENOMIC DNA]</scope>
    <source>
        <strain evidence="3">Zn</strain>
    </source>
</reference>
<proteinExistence type="predicted"/>
<accession>A0A0C3H6H3</accession>
<dbReference type="AlphaFoldDB" id="A0A0C3H6H3"/>
<name>A0A0C3H6H3_OIDMZ</name>
<reference evidence="2 3" key="1">
    <citation type="submission" date="2014-04" db="EMBL/GenBank/DDBJ databases">
        <authorList>
            <consortium name="DOE Joint Genome Institute"/>
            <person name="Kuo A."/>
            <person name="Martino E."/>
            <person name="Perotto S."/>
            <person name="Kohler A."/>
            <person name="Nagy L.G."/>
            <person name="Floudas D."/>
            <person name="Copeland A."/>
            <person name="Barry K.W."/>
            <person name="Cichocki N."/>
            <person name="Veneault-Fourrey C."/>
            <person name="LaButti K."/>
            <person name="Lindquist E.A."/>
            <person name="Lipzen A."/>
            <person name="Lundell T."/>
            <person name="Morin E."/>
            <person name="Murat C."/>
            <person name="Sun H."/>
            <person name="Tunlid A."/>
            <person name="Henrissat B."/>
            <person name="Grigoriev I.V."/>
            <person name="Hibbett D.S."/>
            <person name="Martin F."/>
            <person name="Nordberg H.P."/>
            <person name="Cantor M.N."/>
            <person name="Hua S.X."/>
        </authorList>
    </citation>
    <scope>NUCLEOTIDE SEQUENCE [LARGE SCALE GENOMIC DNA]</scope>
    <source>
        <strain evidence="2 3">Zn</strain>
    </source>
</reference>
<dbReference type="InParanoid" id="A0A0C3H6H3"/>
<protein>
    <submittedName>
        <fullName evidence="2">Uncharacterized protein</fullName>
    </submittedName>
</protein>
<dbReference type="EMBL" id="KN832881">
    <property type="protein sequence ID" value="KIM98056.1"/>
    <property type="molecule type" value="Genomic_DNA"/>
</dbReference>
<sequence>MESTEESIEASTASAAVSPNVEERESPSRSSPHTSESTQDVSSRFLHCITSHPESPAADGKY</sequence>